<proteinExistence type="predicted"/>
<dbReference type="PANTHER" id="PTHR16099:SF5">
    <property type="entry name" value="NUCLEOTIDE TRIPHOSPHATE DIPHOSPHATASE NUDT15"/>
    <property type="match status" value="1"/>
</dbReference>
<organism evidence="1 2">
    <name type="scientific">Circinella minor</name>
    <dbReference type="NCBI Taxonomy" id="1195481"/>
    <lineage>
        <taxon>Eukaryota</taxon>
        <taxon>Fungi</taxon>
        <taxon>Fungi incertae sedis</taxon>
        <taxon>Mucoromycota</taxon>
        <taxon>Mucoromycotina</taxon>
        <taxon>Mucoromycetes</taxon>
        <taxon>Mucorales</taxon>
        <taxon>Lichtheimiaceae</taxon>
        <taxon>Circinella</taxon>
    </lineage>
</organism>
<dbReference type="Proteomes" id="UP000646827">
    <property type="component" value="Unassembled WGS sequence"/>
</dbReference>
<protein>
    <submittedName>
        <fullName evidence="1">Uncharacterized protein</fullName>
    </submittedName>
</protein>
<dbReference type="GO" id="GO:0005829">
    <property type="term" value="C:cytosol"/>
    <property type="evidence" value="ECO:0007669"/>
    <property type="project" value="TreeGrafter"/>
</dbReference>
<dbReference type="OrthoDB" id="447842at2759"/>
<keyword evidence="2" id="KW-1185">Reference proteome</keyword>
<dbReference type="GO" id="GO:0035539">
    <property type="term" value="F:8-oxo-7,8-dihydrodeoxyguanosine triphosphate pyrophosphatase activity"/>
    <property type="evidence" value="ECO:0007669"/>
    <property type="project" value="TreeGrafter"/>
</dbReference>
<dbReference type="InterPro" id="IPR015797">
    <property type="entry name" value="NUDIX_hydrolase-like_dom_sf"/>
</dbReference>
<dbReference type="Gene3D" id="3.90.79.10">
    <property type="entry name" value="Nucleoside Triphosphate Pyrophosphohydrolase"/>
    <property type="match status" value="1"/>
</dbReference>
<accession>A0A8H7VBK7</accession>
<gene>
    <name evidence="1" type="ORF">INT45_003600</name>
</gene>
<evidence type="ECO:0000313" key="1">
    <source>
        <dbReference type="EMBL" id="KAG2217176.1"/>
    </source>
</evidence>
<dbReference type="EMBL" id="JAEPRB010000320">
    <property type="protein sequence ID" value="KAG2217176.1"/>
    <property type="molecule type" value="Genomic_DNA"/>
</dbReference>
<name>A0A8H7VBK7_9FUNG</name>
<sequence>MMKKRPFYWDESNISLAGHQQCPRRGVLEETNLDINNIGFLTAANDMMKTEDKHYVTIFMQATCQDPTQLQVMEPHKLKGEWLWIDFKDIGNYTPLFMPLTNLLKSPQYNIICDALTTTTHIL</sequence>
<dbReference type="PANTHER" id="PTHR16099">
    <property type="entry name" value="8-OXO-DGTP DIPHOSPHATES NUDT15"/>
    <property type="match status" value="1"/>
</dbReference>
<dbReference type="GO" id="GO:0006203">
    <property type="term" value="P:dGTP catabolic process"/>
    <property type="evidence" value="ECO:0007669"/>
    <property type="project" value="TreeGrafter"/>
</dbReference>
<evidence type="ECO:0000313" key="2">
    <source>
        <dbReference type="Proteomes" id="UP000646827"/>
    </source>
</evidence>
<reference evidence="1 2" key="1">
    <citation type="submission" date="2020-12" db="EMBL/GenBank/DDBJ databases">
        <title>Metabolic potential, ecology and presence of endohyphal bacteria is reflected in genomic diversity of Mucoromycotina.</title>
        <authorList>
            <person name="Muszewska A."/>
            <person name="Okrasinska A."/>
            <person name="Steczkiewicz K."/>
            <person name="Drgas O."/>
            <person name="Orlowska M."/>
            <person name="Perlinska-Lenart U."/>
            <person name="Aleksandrzak-Piekarczyk T."/>
            <person name="Szatraj K."/>
            <person name="Zielenkiewicz U."/>
            <person name="Pilsyk S."/>
            <person name="Malc E."/>
            <person name="Mieczkowski P."/>
            <person name="Kruszewska J.S."/>
            <person name="Biernat P."/>
            <person name="Pawlowska J."/>
        </authorList>
    </citation>
    <scope>NUCLEOTIDE SEQUENCE [LARGE SCALE GENOMIC DNA]</scope>
    <source>
        <strain evidence="1 2">CBS 142.35</strain>
    </source>
</reference>
<dbReference type="CDD" id="cd04678">
    <property type="entry name" value="NUDIX_MTH2_Nudt15"/>
    <property type="match status" value="1"/>
</dbReference>
<comment type="caution">
    <text evidence="1">The sequence shown here is derived from an EMBL/GenBank/DDBJ whole genome shotgun (WGS) entry which is preliminary data.</text>
</comment>
<dbReference type="AlphaFoldDB" id="A0A8H7VBK7"/>
<dbReference type="SUPFAM" id="SSF55811">
    <property type="entry name" value="Nudix"/>
    <property type="match status" value="1"/>
</dbReference>